<reference evidence="2" key="2">
    <citation type="submission" date="2000-04" db="EMBL/GenBank/DDBJ databases">
        <title>The sequence of BAC F5D14 from Arabidopsis thaliana chromosome 1.</title>
        <authorList>
            <person name="Liu S.X."/>
            <person name="Chan A."/>
            <person name="Yu G."/>
            <person name="Lee J.M."/>
            <person name="Lenz C."/>
            <person name="Pham P."/>
            <person name="Sakano H."/>
            <person name="Toriumi M."/>
            <person name="Vysotskaia V.S."/>
            <person name="Chin C."/>
            <person name="Chiou J."/>
            <person name="Choi E."/>
            <person name="Chung M."/>
            <person name="Gonzalez A."/>
            <person name="Howng B."/>
            <person name="Liu A."/>
            <person name="Vaysberg M."/>
            <person name="Altafi H."/>
            <person name="Brooks S."/>
            <person name="Buehler E."/>
            <person name="Chao Q."/>
            <person name="Conn L."/>
            <person name="Conway A.B."/>
            <person name="Hansen N.F."/>
            <person name="Johnson-Hopson C."/>
            <person name="Khan S."/>
            <person name="Kim C."/>
            <person name="Lam B."/>
            <person name="Miranda M."/>
            <person name="Nguyen M."/>
            <person name="Palm C.J."/>
            <person name="Shinn P."/>
            <person name="Southwick A."/>
            <person name="Davis R.W."/>
            <person name="Ecker J.R."/>
            <person name="Federspiel N.A."/>
            <person name="Theologis A."/>
        </authorList>
    </citation>
    <scope>NUCLEOTIDE SEQUENCE</scope>
</reference>
<feature type="compositionally biased region" description="Polar residues" evidence="1">
    <location>
        <begin position="96"/>
        <end position="109"/>
    </location>
</feature>
<name>Q9LQK6_ARATH</name>
<reference key="1">
    <citation type="journal article" date="2000" name="Nature">
        <title>Sequence and analysis of chromosome 1 of the plant Arabidopsis thaliana.</title>
        <authorList>
            <person name="Theologis A."/>
            <person name="Ecker J.R."/>
            <person name="Palm C.J."/>
            <person name="Federspiel N.A."/>
            <person name="Kaul S."/>
            <person name="White O."/>
            <person name="Alonso J."/>
            <person name="Altafi H."/>
            <person name="Araujo R."/>
            <person name="Bowman C.L."/>
            <person name="Brooks S.Y."/>
            <person name="Buehler E."/>
            <person name="Chan A."/>
            <person name="Chao Q."/>
            <person name="Chen H."/>
            <person name="Cheuk R.F."/>
            <person name="Chin C.W."/>
            <person name="Chung M.K."/>
            <person name="Conn L."/>
            <person name="Conway A.B."/>
            <person name="Conway A.R."/>
            <person name="Creasy T.H."/>
            <person name="Dewar K."/>
            <person name="Dunn P."/>
            <person name="Etgu P."/>
            <person name="Feldblyum T.V."/>
            <person name="Feng J."/>
            <person name="Fong B."/>
            <person name="Fujii C.Y."/>
            <person name="Gill J.E."/>
            <person name="Goldsmith A.D."/>
            <person name="Haas B."/>
            <person name="Hansen N.F."/>
            <person name="Hughes B."/>
            <person name="Huizar L."/>
            <person name="Hunter J.L."/>
            <person name="Jenkins J."/>
            <person name="Johnson-Hopson C."/>
            <person name="Khan S."/>
            <person name="Khaykin E."/>
            <person name="Kim C.J."/>
            <person name="Koo H.L."/>
            <person name="Kremenetskaia I."/>
            <person name="Kurtz D.B."/>
            <person name="Kwan A."/>
            <person name="Lam B."/>
            <person name="Langin-Hooper S."/>
            <person name="Lee A."/>
            <person name="Lee J.M."/>
            <person name="Lenz C.A."/>
            <person name="Li J.H."/>
            <person name="Li Y."/>
            <person name="Lin X."/>
            <person name="Liu S.X."/>
            <person name="Liu Z.A."/>
            <person name="Luros J.S."/>
            <person name="Maiti R."/>
            <person name="Marziali A."/>
            <person name="Militscher J."/>
            <person name="Miranda M."/>
            <person name="Nguyen M."/>
            <person name="Nierman W.C."/>
            <person name="Osborne B.I."/>
            <person name="Pai G."/>
            <person name="Peterson J."/>
            <person name="Pham P.K."/>
            <person name="Rizzo M."/>
            <person name="Rooney T."/>
            <person name="Rowley D."/>
            <person name="Sakano H."/>
            <person name="Salzberg S.L."/>
            <person name="Schwartz J.R."/>
            <person name="Shinn P."/>
            <person name="Southwick A.M."/>
            <person name="Sun H."/>
            <person name="Tallon L.J."/>
            <person name="Tambunga G."/>
            <person name="Toriumi M.J."/>
            <person name="Town C.D."/>
            <person name="Utterback T."/>
            <person name="Van Aken S."/>
            <person name="Vaysberg M."/>
            <person name="Vysotskaia V.S."/>
            <person name="Walker M."/>
            <person name="Wu D."/>
            <person name="Yu G."/>
            <person name="Fraser C.M."/>
            <person name="Venter J.C."/>
            <person name="Davis R.W."/>
        </authorList>
    </citation>
    <scope>NUCLEOTIDE SEQUENCE [LARGE SCALE GENOMIC DNA]</scope>
    <source>
        <strain>cv. Columbia</strain>
    </source>
</reference>
<protein>
    <submittedName>
        <fullName evidence="2">F5D14.29 protein</fullName>
    </submittedName>
</protein>
<feature type="compositionally biased region" description="Acidic residues" evidence="1">
    <location>
        <begin position="63"/>
        <end position="90"/>
    </location>
</feature>
<evidence type="ECO:0000256" key="1">
    <source>
        <dbReference type="SAM" id="MobiDB-lite"/>
    </source>
</evidence>
<gene>
    <name evidence="2" type="primary">F5D14.29</name>
</gene>
<organism evidence="2">
    <name type="scientific">Arabidopsis thaliana</name>
    <name type="common">Mouse-ear cress</name>
    <dbReference type="NCBI Taxonomy" id="3702"/>
    <lineage>
        <taxon>Eukaryota</taxon>
        <taxon>Viridiplantae</taxon>
        <taxon>Streptophyta</taxon>
        <taxon>Embryophyta</taxon>
        <taxon>Tracheophyta</taxon>
        <taxon>Spermatophyta</taxon>
        <taxon>Magnoliopsida</taxon>
        <taxon>eudicotyledons</taxon>
        <taxon>Gunneridae</taxon>
        <taxon>Pentapetalae</taxon>
        <taxon>rosids</taxon>
        <taxon>malvids</taxon>
        <taxon>Brassicales</taxon>
        <taxon>Brassicaceae</taxon>
        <taxon>Camelineae</taxon>
        <taxon>Arabidopsis</taxon>
    </lineage>
</organism>
<proteinExistence type="predicted"/>
<dbReference type="AlphaFoldDB" id="Q9LQK6"/>
<feature type="region of interest" description="Disordered" evidence="1">
    <location>
        <begin position="63"/>
        <end position="112"/>
    </location>
</feature>
<dbReference type="PIR" id="E86450">
    <property type="entry name" value="E86450"/>
</dbReference>
<dbReference type="EMBL" id="AC007767">
    <property type="protein sequence ID" value="AAF81349.1"/>
    <property type="molecule type" value="Genomic_DNA"/>
</dbReference>
<sequence>MTYTEFVRTLSEAFSLKSTEINPIISYWMPGEMLVMIDTKRLPVYIDSQVGLDTFFLIRDEQDDVEDDKTDEDEEEGDNKDGDGYDDYQGDDGSMGESTLDPTIDGNESTGEDYDYNKWNDIIVKEYGIWNVEENVILTQLTIQHPGKFSRLLAECTYTSQRVPGEDNISHSGDHTPVVTPRSMCQHGLYHCTYTIDWEVFLKTEKSYNKQCLILQSNNLFATSNLGHVLQDWRWFALMILVHDI</sequence>
<accession>Q9LQK6</accession>
<evidence type="ECO:0000313" key="2">
    <source>
        <dbReference type="EMBL" id="AAF81349.1"/>
    </source>
</evidence>
<reference evidence="2" key="3">
    <citation type="submission" date="2000-07" db="EMBL/GenBank/DDBJ databases">
        <authorList>
            <person name="Theologis"/>
        </authorList>
    </citation>
    <scope>NUCLEOTIDE SEQUENCE</scope>
</reference>